<keyword evidence="1" id="KW-0472">Membrane</keyword>
<evidence type="ECO:0000259" key="2">
    <source>
        <dbReference type="Pfam" id="PF12729"/>
    </source>
</evidence>
<dbReference type="InterPro" id="IPR024478">
    <property type="entry name" value="HlyB_4HB_MCP"/>
</dbReference>
<gene>
    <name evidence="3" type="ORF">EPV75_06670</name>
</gene>
<evidence type="ECO:0000256" key="1">
    <source>
        <dbReference type="SAM" id="Phobius"/>
    </source>
</evidence>
<sequence>MTIKQRIIFIISLLIGFLMAAIVAGLVIMKQNNQSFHQIYLDRIIPLKDLKIIADEYAVNIVDTNHKLRNENLTFEQASGNIQQAQQVIEETWNKYMATTLTER</sequence>
<feature type="domain" description="Chemotaxis methyl-accepting receptor HlyB-like 4HB MCP" evidence="2">
    <location>
        <begin position="1"/>
        <end position="103"/>
    </location>
</feature>
<accession>A0A410H363</accession>
<keyword evidence="4" id="KW-1185">Reference proteome</keyword>
<evidence type="ECO:0000313" key="4">
    <source>
        <dbReference type="Proteomes" id="UP000285478"/>
    </source>
</evidence>
<organism evidence="3 4">
    <name type="scientific">Hydrogenovibrio thermophilus</name>
    <dbReference type="NCBI Taxonomy" id="265883"/>
    <lineage>
        <taxon>Bacteria</taxon>
        <taxon>Pseudomonadati</taxon>
        <taxon>Pseudomonadota</taxon>
        <taxon>Gammaproteobacteria</taxon>
        <taxon>Thiotrichales</taxon>
        <taxon>Piscirickettsiaceae</taxon>
        <taxon>Hydrogenovibrio</taxon>
    </lineage>
</organism>
<name>A0A410H363_9GAMM</name>
<dbReference type="Pfam" id="PF12729">
    <property type="entry name" value="4HB_MCP_1"/>
    <property type="match status" value="1"/>
</dbReference>
<evidence type="ECO:0000313" key="3">
    <source>
        <dbReference type="EMBL" id="QAB15369.1"/>
    </source>
</evidence>
<feature type="transmembrane region" description="Helical" evidence="1">
    <location>
        <begin position="7"/>
        <end position="29"/>
    </location>
</feature>
<dbReference type="KEGG" id="htr:EPV75_06670"/>
<dbReference type="RefSeq" id="WP_128384877.1">
    <property type="nucleotide sequence ID" value="NZ_CP035033.1"/>
</dbReference>
<proteinExistence type="predicted"/>
<reference evidence="3 4" key="1">
    <citation type="journal article" date="2018" name="Environ. Microbiol.">
        <title>Genomes of ubiquitous marine and hypersaline Hydrogenovibrio, Thiomicrorhabdus and Thiomicrospira spp. encode a diversity of mechanisms to sustain chemolithoautotrophy in heterogeneous environments.</title>
        <authorList>
            <person name="Scott K.M."/>
            <person name="Williams J."/>
            <person name="Porter C.M.B."/>
            <person name="Russel S."/>
            <person name="Harmer T.L."/>
            <person name="Paul J.H."/>
            <person name="Antonen K.M."/>
            <person name="Bridges M.K."/>
            <person name="Camper G.J."/>
            <person name="Campla C.K."/>
            <person name="Casella L.G."/>
            <person name="Chase E."/>
            <person name="Conrad J.W."/>
            <person name="Cruz M.C."/>
            <person name="Dunlap D.S."/>
            <person name="Duran L."/>
            <person name="Fahsbender E.M."/>
            <person name="Goldsmith D.B."/>
            <person name="Keeley R.F."/>
            <person name="Kondoff M.R."/>
            <person name="Kussy B.I."/>
            <person name="Lane M.K."/>
            <person name="Lawler S."/>
            <person name="Leigh B.A."/>
            <person name="Lewis C."/>
            <person name="Lostal L.M."/>
            <person name="Marking D."/>
            <person name="Mancera P.A."/>
            <person name="McClenthan E.C."/>
            <person name="McIntyre E.A."/>
            <person name="Mine J.A."/>
            <person name="Modi S."/>
            <person name="Moore B.D."/>
            <person name="Morgan W.A."/>
            <person name="Nelson K.M."/>
            <person name="Nguyen K.N."/>
            <person name="Ogburn N."/>
            <person name="Parrino D.G."/>
            <person name="Pedapudi A.D."/>
            <person name="Pelham R.P."/>
            <person name="Preece A.M."/>
            <person name="Rampersad E.A."/>
            <person name="Richardson J.C."/>
            <person name="Rodgers C.M."/>
            <person name="Schaffer B.L."/>
            <person name="Sheridan N.E."/>
            <person name="Solone M.R."/>
            <person name="Staley Z.R."/>
            <person name="Tabuchi M."/>
            <person name="Waide R.J."/>
            <person name="Wanjugi P.W."/>
            <person name="Young S."/>
            <person name="Clum A."/>
            <person name="Daum C."/>
            <person name="Huntemann M."/>
            <person name="Ivanova N."/>
            <person name="Kyrpides N."/>
            <person name="Mikhailova N."/>
            <person name="Palaniappan K."/>
            <person name="Pillay M."/>
            <person name="Reddy T.B.K."/>
            <person name="Shapiro N."/>
            <person name="Stamatis D."/>
            <person name="Varghese N."/>
            <person name="Woyke T."/>
            <person name="Boden R."/>
            <person name="Freyermuth S.K."/>
            <person name="Kerfeld C.A."/>
        </authorList>
    </citation>
    <scope>NUCLEOTIDE SEQUENCE [LARGE SCALE GENOMIC DNA]</scope>
    <source>
        <strain evidence="3 4">JR-2</strain>
    </source>
</reference>
<dbReference type="EMBL" id="CP035033">
    <property type="protein sequence ID" value="QAB15369.1"/>
    <property type="molecule type" value="Genomic_DNA"/>
</dbReference>
<keyword evidence="1" id="KW-0812">Transmembrane</keyword>
<keyword evidence="1" id="KW-1133">Transmembrane helix</keyword>
<protein>
    <recommendedName>
        <fullName evidence="2">Chemotaxis methyl-accepting receptor HlyB-like 4HB MCP domain-containing protein</fullName>
    </recommendedName>
</protein>
<dbReference type="Proteomes" id="UP000285478">
    <property type="component" value="Chromosome"/>
</dbReference>
<dbReference type="AlphaFoldDB" id="A0A410H363"/>